<dbReference type="AlphaFoldDB" id="A0A447JGG8"/>
<dbReference type="InterPro" id="IPR022523">
    <property type="entry name" value="Flagellar_regulator_FliZ"/>
</dbReference>
<reference evidence="1 2" key="1">
    <citation type="submission" date="2018-12" db="EMBL/GenBank/DDBJ databases">
        <authorList>
            <consortium name="Pathogen Informatics"/>
        </authorList>
    </citation>
    <scope>NUCLEOTIDE SEQUENCE [LARGE SCALE GENOMIC DNA]</scope>
    <source>
        <strain evidence="1 2">NCTC7102</strain>
    </source>
</reference>
<sequence>MTVQQPKRRPLSRYLKDFKHSQTHCAHCHKLLDRITLVRRGKIVNKIAISQLDMLLDDAAWQREQKEWVALCRFCGDLHCKKQSDFFDIIGFKQYLFEQTEMSHARCGNMSCVYDVLATTSASKTFPTICCRTVFSMKSLAPWLPETSTNNYRIALRKYQQYKAHQQIAPRQKSPLPPVLIYIKKA</sequence>
<proteinExistence type="predicted"/>
<evidence type="ECO:0000313" key="1">
    <source>
        <dbReference type="EMBL" id="VDY41088.1"/>
    </source>
</evidence>
<dbReference type="EMBL" id="LR133909">
    <property type="protein sequence ID" value="VDY41088.1"/>
    <property type="molecule type" value="Genomic_DNA"/>
</dbReference>
<protein>
    <submittedName>
        <fullName evidence="1">FliZ protein</fullName>
    </submittedName>
</protein>
<dbReference type="NCBIfam" id="TIGR03823">
    <property type="entry name" value="FliZ"/>
    <property type="match status" value="1"/>
</dbReference>
<evidence type="ECO:0000313" key="2">
    <source>
        <dbReference type="Proteomes" id="UP000281393"/>
    </source>
</evidence>
<dbReference type="Proteomes" id="UP000281393">
    <property type="component" value="Chromosome"/>
</dbReference>
<organism evidence="1 2">
    <name type="scientific">Salmonella enterica subsp. enterica serovar Daytona</name>
    <dbReference type="NCBI Taxonomy" id="1962639"/>
    <lineage>
        <taxon>Bacteria</taxon>
        <taxon>Pseudomonadati</taxon>
        <taxon>Pseudomonadota</taxon>
        <taxon>Gammaproteobacteria</taxon>
        <taxon>Enterobacterales</taxon>
        <taxon>Enterobacteriaceae</taxon>
        <taxon>Salmonella</taxon>
    </lineage>
</organism>
<accession>A0A447JGG8</accession>
<gene>
    <name evidence="1" type="primary">fliZ</name>
    <name evidence="1" type="ORF">NCTC7102_02466</name>
</gene>
<name>A0A447JGG8_SALET</name>